<organism evidence="7 8">
    <name type="scientific">Flavobacterium aquicola</name>
    <dbReference type="NCBI Taxonomy" id="1682742"/>
    <lineage>
        <taxon>Bacteria</taxon>
        <taxon>Pseudomonadati</taxon>
        <taxon>Bacteroidota</taxon>
        <taxon>Flavobacteriia</taxon>
        <taxon>Flavobacteriales</taxon>
        <taxon>Flavobacteriaceae</taxon>
        <taxon>Flavobacterium</taxon>
    </lineage>
</organism>
<evidence type="ECO:0000256" key="3">
    <source>
        <dbReference type="ARBA" id="ARBA00022801"/>
    </source>
</evidence>
<reference evidence="7 8" key="1">
    <citation type="submission" date="2018-08" db="EMBL/GenBank/DDBJ databases">
        <title>Genomic Encyclopedia of Archaeal and Bacterial Type Strains, Phase II (KMG-II): from individual species to whole genera.</title>
        <authorList>
            <person name="Goeker M."/>
        </authorList>
    </citation>
    <scope>NUCLEOTIDE SEQUENCE [LARGE SCALE GENOMIC DNA]</scope>
    <source>
        <strain evidence="7 8">DSM 100880</strain>
    </source>
</reference>
<feature type="chain" id="PRO_5017735541" evidence="5">
    <location>
        <begin position="25"/>
        <end position="779"/>
    </location>
</feature>
<dbReference type="InterPro" id="IPR050738">
    <property type="entry name" value="Sulfatase"/>
</dbReference>
<protein>
    <submittedName>
        <fullName evidence="7">Arylsulfatase</fullName>
    </submittedName>
</protein>
<evidence type="ECO:0000259" key="6">
    <source>
        <dbReference type="Pfam" id="PF00884"/>
    </source>
</evidence>
<dbReference type="InterPro" id="IPR013320">
    <property type="entry name" value="ConA-like_dom_sf"/>
</dbReference>
<dbReference type="PANTHER" id="PTHR42693">
    <property type="entry name" value="ARYLSULFATASE FAMILY MEMBER"/>
    <property type="match status" value="1"/>
</dbReference>
<keyword evidence="5" id="KW-0732">Signal</keyword>
<evidence type="ECO:0000313" key="7">
    <source>
        <dbReference type="EMBL" id="REG92211.1"/>
    </source>
</evidence>
<dbReference type="InterPro" id="IPR000917">
    <property type="entry name" value="Sulfatase_N"/>
</dbReference>
<keyword evidence="8" id="KW-1185">Reference proteome</keyword>
<evidence type="ECO:0000256" key="4">
    <source>
        <dbReference type="ARBA" id="ARBA00022837"/>
    </source>
</evidence>
<dbReference type="PROSITE" id="PS00523">
    <property type="entry name" value="SULFATASE_1"/>
    <property type="match status" value="1"/>
</dbReference>
<dbReference type="OrthoDB" id="9803751at2"/>
<dbReference type="InterPro" id="IPR024607">
    <property type="entry name" value="Sulfatase_CS"/>
</dbReference>
<keyword evidence="4" id="KW-0106">Calcium</keyword>
<dbReference type="RefSeq" id="WP_115814829.1">
    <property type="nucleotide sequence ID" value="NZ_QUNI01000015.1"/>
</dbReference>
<keyword evidence="3" id="KW-0378">Hydrolase</keyword>
<dbReference type="GO" id="GO:0005975">
    <property type="term" value="P:carbohydrate metabolic process"/>
    <property type="evidence" value="ECO:0007669"/>
    <property type="project" value="UniProtKB-ARBA"/>
</dbReference>
<dbReference type="EMBL" id="QUNI01000015">
    <property type="protein sequence ID" value="REG92211.1"/>
    <property type="molecule type" value="Genomic_DNA"/>
</dbReference>
<name>A0A3E0E1W9_9FLAO</name>
<dbReference type="InterPro" id="IPR017850">
    <property type="entry name" value="Alkaline_phosphatase_core_sf"/>
</dbReference>
<proteinExistence type="inferred from homology"/>
<dbReference type="Gene3D" id="3.40.720.10">
    <property type="entry name" value="Alkaline Phosphatase, subunit A"/>
    <property type="match status" value="1"/>
</dbReference>
<dbReference type="Pfam" id="PF00884">
    <property type="entry name" value="Sulfatase"/>
    <property type="match status" value="1"/>
</dbReference>
<dbReference type="SUPFAM" id="SSF53649">
    <property type="entry name" value="Alkaline phosphatase-like"/>
    <property type="match status" value="1"/>
</dbReference>
<dbReference type="GO" id="GO:0004553">
    <property type="term" value="F:hydrolase activity, hydrolyzing O-glycosyl compounds"/>
    <property type="evidence" value="ECO:0007669"/>
    <property type="project" value="UniProtKB-ARBA"/>
</dbReference>
<comment type="caution">
    <text evidence="7">The sequence shown here is derived from an EMBL/GenBank/DDBJ whole genome shotgun (WGS) entry which is preliminary data.</text>
</comment>
<evidence type="ECO:0000256" key="2">
    <source>
        <dbReference type="ARBA" id="ARBA00022723"/>
    </source>
</evidence>
<dbReference type="CDD" id="cd16025">
    <property type="entry name" value="PAS_like"/>
    <property type="match status" value="1"/>
</dbReference>
<dbReference type="SUPFAM" id="SSF49899">
    <property type="entry name" value="Concanavalin A-like lectins/glucanases"/>
    <property type="match status" value="1"/>
</dbReference>
<dbReference type="Proteomes" id="UP000257136">
    <property type="component" value="Unassembled WGS sequence"/>
</dbReference>
<feature type="signal peptide" evidence="5">
    <location>
        <begin position="1"/>
        <end position="24"/>
    </location>
</feature>
<dbReference type="PANTHER" id="PTHR42693:SF43">
    <property type="entry name" value="BLL2667 PROTEIN"/>
    <property type="match status" value="1"/>
</dbReference>
<accession>A0A3E0E1W9</accession>
<evidence type="ECO:0000313" key="8">
    <source>
        <dbReference type="Proteomes" id="UP000257136"/>
    </source>
</evidence>
<keyword evidence="2" id="KW-0479">Metal-binding</keyword>
<dbReference type="AlphaFoldDB" id="A0A3E0E1W9"/>
<dbReference type="GO" id="GO:0046872">
    <property type="term" value="F:metal ion binding"/>
    <property type="evidence" value="ECO:0007669"/>
    <property type="project" value="UniProtKB-KW"/>
</dbReference>
<comment type="similarity">
    <text evidence="1">Belongs to the sulfatase family.</text>
</comment>
<evidence type="ECO:0000256" key="1">
    <source>
        <dbReference type="ARBA" id="ARBA00008779"/>
    </source>
</evidence>
<feature type="domain" description="Sulfatase N-terminal" evidence="6">
    <location>
        <begin position="66"/>
        <end position="475"/>
    </location>
</feature>
<dbReference type="Gene3D" id="2.60.120.200">
    <property type="match status" value="1"/>
</dbReference>
<sequence length="779" mass="86321">MRKLKIPPILLLTSFSILSMTVTAQDQLDRNSLPIKQPERETYKELDARNAKAPARWEVTAPKGSPNVVVVLIDDMGFGASSRFGGPINMPVLDKLGTEGISYNRFHTTSLCSPTRVALLTGYNHHSNNAGSIMETATAFPGNNGIRPQSITPMAEVLRQNGYSTAAFGKYHETPPWEISVSGSLDRWPTHSGFDKFYGFIGGETNQWAPLVYDGTTQVELPKDPNYHFTTDMTNQAISWVRFQKALTPDKPFMIYFATGATHAPHHAPKEYIDKYKGKFDQGWDKLRQETLERQKRLGLVPQNAQLGPKPTDIKDWGKLSADEKKLFARQMETYAGFGEHTDHEIGRLYDAIDDLGVMDNTVFIYVAGDNGASAEGTMNGLFNEMTYFNQVPETVEDQLKHIDEWGGPNTYPHFAAGWAVAMDAPFSYTKQVASDFGGTRNGMVIRWPAGIKAKGEVRTQFAHVIDIAPTIFEACKIPAPKMVNGIQQDPIEGTSMLYSFDDAKAKERHTTQYFEMFGNRAIYSNGWYARTIHRPAWKQKPTATLLEDTWDLYDSNADFTLSKNLATQNPAKLKELQALFMAEAEKYHVLPIDDRLFERTDAKSVGRPDLMGERTKVTYGEGMKGMGIDVFINTRNTSYTITSEVEVKENANGVIVCQGGKFGGFSFYLKDGRPVFTYNYLGLKSFNVSSSQALAPGKHTIVYDFKYDGGGLGKGGAATITVDGNKTAEGRLDKTQPGIFSVDDLADIGTDDGTSVADYGVSAHFNGKLGKVTIETKK</sequence>
<evidence type="ECO:0000256" key="5">
    <source>
        <dbReference type="SAM" id="SignalP"/>
    </source>
</evidence>
<gene>
    <name evidence="7" type="ORF">C8P67_11555</name>
</gene>
<dbReference type="Gene3D" id="3.30.1120.10">
    <property type="match status" value="1"/>
</dbReference>